<dbReference type="GeneID" id="25363631"/>
<dbReference type="GO" id="GO:0000387">
    <property type="term" value="P:spliceosomal snRNP assembly"/>
    <property type="evidence" value="ECO:0007669"/>
    <property type="project" value="InterPro"/>
</dbReference>
<evidence type="ECO:0000313" key="4">
    <source>
        <dbReference type="Proteomes" id="UP000030641"/>
    </source>
</evidence>
<dbReference type="InterPro" id="IPR035426">
    <property type="entry name" value="Gemin2/Brr1"/>
</dbReference>
<dbReference type="Proteomes" id="UP000030641">
    <property type="component" value="Unassembled WGS sequence"/>
</dbReference>
<dbReference type="PANTHER" id="PTHR12794:SF0">
    <property type="entry name" value="GEM-ASSOCIATED PROTEIN 2"/>
    <property type="match status" value="1"/>
</dbReference>
<reference evidence="3 4" key="1">
    <citation type="journal article" date="2014" name="BMC Genomics">
        <title>Genome sequencing of four Aureobasidium pullulans varieties: biotechnological potential, stress tolerance, and description of new species.</title>
        <authorList>
            <person name="Gostin Ar C."/>
            <person name="Ohm R.A."/>
            <person name="Kogej T."/>
            <person name="Sonjak S."/>
            <person name="Turk M."/>
            <person name="Zajc J."/>
            <person name="Zalar P."/>
            <person name="Grube M."/>
            <person name="Sun H."/>
            <person name="Han J."/>
            <person name="Sharma A."/>
            <person name="Chiniquy J."/>
            <person name="Ngan C.Y."/>
            <person name="Lipzen A."/>
            <person name="Barry K."/>
            <person name="Grigoriev I.V."/>
            <person name="Gunde-Cimerman N."/>
        </authorList>
    </citation>
    <scope>NUCLEOTIDE SEQUENCE [LARGE SCALE GENOMIC DNA]</scope>
    <source>
        <strain evidence="3 4">EXF-2481</strain>
    </source>
</reference>
<dbReference type="Gene3D" id="1.20.58.1070">
    <property type="match status" value="1"/>
</dbReference>
<keyword evidence="4" id="KW-1185">Reference proteome</keyword>
<dbReference type="STRING" id="1043005.A0A074YGL4"/>
<feature type="compositionally biased region" description="Basic and acidic residues" evidence="2">
    <location>
        <begin position="69"/>
        <end position="78"/>
    </location>
</feature>
<evidence type="ECO:0000256" key="1">
    <source>
        <dbReference type="ARBA" id="ARBA00025758"/>
    </source>
</evidence>
<accession>A0A074YGL4</accession>
<dbReference type="Pfam" id="PF04938">
    <property type="entry name" value="SIP1"/>
    <property type="match status" value="1"/>
</dbReference>
<name>A0A074YGL4_AURSE</name>
<dbReference type="HOGENOM" id="CLU_022029_1_0_1"/>
<dbReference type="GO" id="GO:0005634">
    <property type="term" value="C:nucleus"/>
    <property type="evidence" value="ECO:0007669"/>
    <property type="project" value="TreeGrafter"/>
</dbReference>
<organism evidence="3 4">
    <name type="scientific">Aureobasidium subglaciale (strain EXF-2481)</name>
    <name type="common">Aureobasidium pullulans var. subglaciale</name>
    <dbReference type="NCBI Taxonomy" id="1043005"/>
    <lineage>
        <taxon>Eukaryota</taxon>
        <taxon>Fungi</taxon>
        <taxon>Dikarya</taxon>
        <taxon>Ascomycota</taxon>
        <taxon>Pezizomycotina</taxon>
        <taxon>Dothideomycetes</taxon>
        <taxon>Dothideomycetidae</taxon>
        <taxon>Dothideales</taxon>
        <taxon>Saccotheciaceae</taxon>
        <taxon>Aureobasidium</taxon>
    </lineage>
</organism>
<comment type="similarity">
    <text evidence="1">Belongs to the gemin-2 family.</text>
</comment>
<dbReference type="OMA" id="HQNSGID"/>
<protein>
    <submittedName>
        <fullName evidence="3">Uncharacterized protein</fullName>
    </submittedName>
</protein>
<dbReference type="GO" id="GO:0032797">
    <property type="term" value="C:SMN complex"/>
    <property type="evidence" value="ECO:0007669"/>
    <property type="project" value="TreeGrafter"/>
</dbReference>
<dbReference type="AlphaFoldDB" id="A0A074YGL4"/>
<dbReference type="OrthoDB" id="428895at2759"/>
<dbReference type="EMBL" id="KL584755">
    <property type="protein sequence ID" value="KEQ96875.1"/>
    <property type="molecule type" value="Genomic_DNA"/>
</dbReference>
<proteinExistence type="inferred from homology"/>
<evidence type="ECO:0000256" key="2">
    <source>
        <dbReference type="SAM" id="MobiDB-lite"/>
    </source>
</evidence>
<gene>
    <name evidence="3" type="ORF">AUEXF2481DRAFT_28003</name>
</gene>
<dbReference type="PANTHER" id="PTHR12794">
    <property type="entry name" value="GEMIN2"/>
    <property type="match status" value="1"/>
</dbReference>
<dbReference type="InParanoid" id="A0A074YGL4"/>
<evidence type="ECO:0000313" key="3">
    <source>
        <dbReference type="EMBL" id="KEQ96875.1"/>
    </source>
</evidence>
<sequence length="473" mass="53160">MAKKKRKNNAPQPRRPAPSERRQVVSYDDIEGEAAPPIPRQKVSYGSDSDNDDEADQAPDQRHAVVSKEALKERERPQTDVTYGQVGAFPGLDPRDKEPFYGPANDGLDYLRMVRSEARGIPHIVSAPPPKPPQPVDCDDDDYEEHVDDYGGYYEEESEGEHEEGWYEDGAYVAPSLAAPVIGPVQPGMKAQDAFYDAIKARFERLRHNLRASPSIHAVQSLDDQHPISLPFGNRMADKEWKHHLLHTTPLPAQLASLDSPSILRLLKLVEGQIENCRKTNIPPNIGLWAWSLLAKLDDVGLLQTREVSVVRDLAKMAIWVRMMHHKAKHGRSNDPDYEHLDHYPEDNAAQQEEGEVVDGDQADTTQIDVPQVKPVEPAVQARIQEEITSARDENGDAAMDLDYSEDQLLDAIAAKKRQLQTEAEVQEEKQEQEEFPDTNTCVTIDMLVTVASEFYGQKDLLVGRLAWDHPTD</sequence>
<feature type="region of interest" description="Disordered" evidence="2">
    <location>
        <begin position="1"/>
        <end position="97"/>
    </location>
</feature>
<dbReference type="RefSeq" id="XP_013345319.1">
    <property type="nucleotide sequence ID" value="XM_013489865.1"/>
</dbReference>